<dbReference type="AlphaFoldDB" id="A0A6N2CGI6"/>
<evidence type="ECO:0000259" key="4">
    <source>
        <dbReference type="PROSITE" id="PS51987"/>
    </source>
</evidence>
<comment type="similarity">
    <text evidence="2 3">Belongs to the glutamine synthetase family.</text>
</comment>
<evidence type="ECO:0000256" key="2">
    <source>
        <dbReference type="PROSITE-ProRule" id="PRU01331"/>
    </source>
</evidence>
<dbReference type="SMART" id="SM01230">
    <property type="entry name" value="Gln-synt_C"/>
    <property type="match status" value="1"/>
</dbReference>
<dbReference type="Pfam" id="PF00120">
    <property type="entry name" value="Gln-synt_C"/>
    <property type="match status" value="2"/>
</dbReference>
<dbReference type="InterPro" id="IPR014746">
    <property type="entry name" value="Gln_synth/guanido_kin_cat_dom"/>
</dbReference>
<accession>A0A6N2CGI6</accession>
<proteinExistence type="inferred from homology"/>
<comment type="caution">
    <text evidence="5">The sequence shown here is derived from an EMBL/GenBank/DDBJ whole genome shotgun (WGS) entry which is preliminary data.</text>
</comment>
<gene>
    <name evidence="5" type="ORF">EJD97_013092</name>
</gene>
<reference evidence="5" key="1">
    <citation type="submission" date="2019-05" db="EMBL/GenBank/DDBJ databases">
        <title>The de novo reference genome and transcriptome assemblies of the wild tomato species Solanum chilense.</title>
        <authorList>
            <person name="Stam R."/>
            <person name="Nosenko T."/>
            <person name="Hoerger A.C."/>
            <person name="Stephan W."/>
            <person name="Seidel M.A."/>
            <person name="Kuhn J.M.M."/>
            <person name="Haberer G."/>
            <person name="Tellier A."/>
        </authorList>
    </citation>
    <scope>NUCLEOTIDE SEQUENCE</scope>
    <source>
        <tissue evidence="5">Mature leaves</tissue>
    </source>
</reference>
<dbReference type="PANTHER" id="PTHR43785:SF2">
    <property type="entry name" value="TYPE-1 GLUTAMINE SYNTHETASE 1"/>
    <property type="match status" value="1"/>
</dbReference>
<name>A0A6N2CGI6_SOLCI</name>
<dbReference type="Gene3D" id="3.30.590.10">
    <property type="entry name" value="Glutamine synthetase/guanido kinase, catalytic domain"/>
    <property type="match status" value="2"/>
</dbReference>
<protein>
    <recommendedName>
        <fullName evidence="4">GS catalytic domain-containing protein</fullName>
    </recommendedName>
</protein>
<evidence type="ECO:0000256" key="3">
    <source>
        <dbReference type="RuleBase" id="RU000384"/>
    </source>
</evidence>
<dbReference type="EMBL" id="RXGB01000334">
    <property type="protein sequence ID" value="TMX03892.1"/>
    <property type="molecule type" value="Genomic_DNA"/>
</dbReference>
<evidence type="ECO:0000256" key="1">
    <source>
        <dbReference type="ARBA" id="ARBA00022598"/>
    </source>
</evidence>
<dbReference type="InterPro" id="IPR008146">
    <property type="entry name" value="Gln_synth_cat_dom"/>
</dbReference>
<organism evidence="5">
    <name type="scientific">Solanum chilense</name>
    <name type="common">Tomato</name>
    <name type="synonym">Lycopersicon chilense</name>
    <dbReference type="NCBI Taxonomy" id="4083"/>
    <lineage>
        <taxon>Eukaryota</taxon>
        <taxon>Viridiplantae</taxon>
        <taxon>Streptophyta</taxon>
        <taxon>Embryophyta</taxon>
        <taxon>Tracheophyta</taxon>
        <taxon>Spermatophyta</taxon>
        <taxon>Magnoliopsida</taxon>
        <taxon>eudicotyledons</taxon>
        <taxon>Gunneridae</taxon>
        <taxon>Pentapetalae</taxon>
        <taxon>asterids</taxon>
        <taxon>lamiids</taxon>
        <taxon>Solanales</taxon>
        <taxon>Solanaceae</taxon>
        <taxon>Solanoideae</taxon>
        <taxon>Solaneae</taxon>
        <taxon>Solanum</taxon>
        <taxon>Solanum subgen. Lycopersicon</taxon>
    </lineage>
</organism>
<feature type="non-terminal residue" evidence="5">
    <location>
        <position position="1"/>
    </location>
</feature>
<dbReference type="SUPFAM" id="SSF55931">
    <property type="entry name" value="Glutamine synthetase/guanido kinase"/>
    <property type="match status" value="1"/>
</dbReference>
<feature type="domain" description="GS catalytic" evidence="4">
    <location>
        <begin position="1"/>
        <end position="279"/>
    </location>
</feature>
<sequence>FWSRAKQQEMVLADMCSKSGEACDYCPREALRKVSQILKDEFGLVMTAGFEVEFYLLESVIKNDKEEFESSDKWRKCHTTAFDIASPMLEEMLDCFGAADRLIYTREVIRTVGRKFGYHPTFLPKYSLDEYGCGSSVHISLSKNGINVFKASDGSSQYGISKIGEAFMSGVLDHLPSVLAFTAPHPTSYERLYSKEWNGRFITWQKENTYAKISTCTLPGAVVVSHFVCPAFDACTNPYLGLASIMTAGIDGLRKKLSLPAPVGKLENYLAVFRLLYLP</sequence>
<dbReference type="GO" id="GO:0004356">
    <property type="term" value="F:glutamine synthetase activity"/>
    <property type="evidence" value="ECO:0007669"/>
    <property type="project" value="InterPro"/>
</dbReference>
<evidence type="ECO:0000313" key="5">
    <source>
        <dbReference type="EMBL" id="TMX03892.1"/>
    </source>
</evidence>
<dbReference type="PROSITE" id="PS51987">
    <property type="entry name" value="GS_CATALYTIC"/>
    <property type="match status" value="1"/>
</dbReference>
<dbReference type="PANTHER" id="PTHR43785">
    <property type="entry name" value="GAMMA-GLUTAMYLPUTRESCINE SYNTHETASE"/>
    <property type="match status" value="1"/>
</dbReference>
<keyword evidence="1" id="KW-0436">Ligase</keyword>